<protein>
    <submittedName>
        <fullName evidence="6">LysR family transcriptional regulator</fullName>
    </submittedName>
</protein>
<evidence type="ECO:0000313" key="7">
    <source>
        <dbReference type="Proteomes" id="UP001589836"/>
    </source>
</evidence>
<evidence type="ECO:0000256" key="3">
    <source>
        <dbReference type="ARBA" id="ARBA00023125"/>
    </source>
</evidence>
<evidence type="ECO:0000259" key="5">
    <source>
        <dbReference type="PROSITE" id="PS50931"/>
    </source>
</evidence>
<gene>
    <name evidence="6" type="ORF">ACFFGV_13085</name>
</gene>
<dbReference type="Pfam" id="PF00126">
    <property type="entry name" value="HTH_1"/>
    <property type="match status" value="1"/>
</dbReference>
<proteinExistence type="inferred from homology"/>
<dbReference type="Gene3D" id="3.40.190.290">
    <property type="match status" value="1"/>
</dbReference>
<feature type="domain" description="HTH lysR-type" evidence="5">
    <location>
        <begin position="1"/>
        <end position="58"/>
    </location>
</feature>
<dbReference type="InterPro" id="IPR036388">
    <property type="entry name" value="WH-like_DNA-bd_sf"/>
</dbReference>
<dbReference type="SUPFAM" id="SSF53850">
    <property type="entry name" value="Periplasmic binding protein-like II"/>
    <property type="match status" value="1"/>
</dbReference>
<dbReference type="Gene3D" id="1.10.10.10">
    <property type="entry name" value="Winged helix-like DNA-binding domain superfamily/Winged helix DNA-binding domain"/>
    <property type="match status" value="1"/>
</dbReference>
<dbReference type="InterPro" id="IPR005119">
    <property type="entry name" value="LysR_subst-bd"/>
</dbReference>
<keyword evidence="4" id="KW-0804">Transcription</keyword>
<dbReference type="SUPFAM" id="SSF46785">
    <property type="entry name" value="Winged helix' DNA-binding domain"/>
    <property type="match status" value="1"/>
</dbReference>
<evidence type="ECO:0000313" key="6">
    <source>
        <dbReference type="EMBL" id="MFC0524503.1"/>
    </source>
</evidence>
<evidence type="ECO:0000256" key="2">
    <source>
        <dbReference type="ARBA" id="ARBA00023015"/>
    </source>
</evidence>
<accession>A0ABV6LQI8</accession>
<dbReference type="Proteomes" id="UP001589836">
    <property type="component" value="Unassembled WGS sequence"/>
</dbReference>
<dbReference type="InterPro" id="IPR000847">
    <property type="entry name" value="LysR_HTH_N"/>
</dbReference>
<name>A0ABV6LQI8_9BACI</name>
<keyword evidence="7" id="KW-1185">Reference proteome</keyword>
<dbReference type="InterPro" id="IPR036390">
    <property type="entry name" value="WH_DNA-bd_sf"/>
</dbReference>
<dbReference type="RefSeq" id="WP_377348542.1">
    <property type="nucleotide sequence ID" value="NZ_JBHLTP010000011.1"/>
</dbReference>
<dbReference type="Pfam" id="PF03466">
    <property type="entry name" value="LysR_substrate"/>
    <property type="match status" value="1"/>
</dbReference>
<sequence>MKLDDYRLLHTLQKEGTIRAAARAQYVSQPAVTQRLHYIESYFNTKIFIRTSKQLLLTSTGEKILQHAADVLRKEEEIHQTIAQANGEVAGTLRIGASTLVSQRFLPESLERFTTLYPNVTIDLVTGISADIKQSNEPFHIRLVRGDKMVDKVHDYLFSDELLLFDTKPFQDHHVKERPLIEFKSDPDFTSQVEEWFYHHPALIPQKTIKVDQFETCKQFMKRGLGMAVLPKSVSLPELQDLPHLPLIRSGKPVVRDTWACYVEEAKQLPQVAAFLQILHEMTFA</sequence>
<evidence type="ECO:0000256" key="4">
    <source>
        <dbReference type="ARBA" id="ARBA00023163"/>
    </source>
</evidence>
<dbReference type="PANTHER" id="PTHR30126:SF78">
    <property type="entry name" value="HTH LYSR-TYPE DOMAIN-CONTAINING PROTEIN"/>
    <property type="match status" value="1"/>
</dbReference>
<evidence type="ECO:0000256" key="1">
    <source>
        <dbReference type="ARBA" id="ARBA00009437"/>
    </source>
</evidence>
<keyword evidence="2" id="KW-0805">Transcription regulation</keyword>
<comment type="caution">
    <text evidence="6">The sequence shown here is derived from an EMBL/GenBank/DDBJ whole genome shotgun (WGS) entry which is preliminary data.</text>
</comment>
<keyword evidence="3" id="KW-0238">DNA-binding</keyword>
<dbReference type="EMBL" id="JBHLTP010000011">
    <property type="protein sequence ID" value="MFC0524503.1"/>
    <property type="molecule type" value="Genomic_DNA"/>
</dbReference>
<dbReference type="CDD" id="cd05466">
    <property type="entry name" value="PBP2_LTTR_substrate"/>
    <property type="match status" value="1"/>
</dbReference>
<dbReference type="PANTHER" id="PTHR30126">
    <property type="entry name" value="HTH-TYPE TRANSCRIPTIONAL REGULATOR"/>
    <property type="match status" value="1"/>
</dbReference>
<organism evidence="6 7">
    <name type="scientific">Pontibacillus salicampi</name>
    <dbReference type="NCBI Taxonomy" id="1449801"/>
    <lineage>
        <taxon>Bacteria</taxon>
        <taxon>Bacillati</taxon>
        <taxon>Bacillota</taxon>
        <taxon>Bacilli</taxon>
        <taxon>Bacillales</taxon>
        <taxon>Bacillaceae</taxon>
        <taxon>Pontibacillus</taxon>
    </lineage>
</organism>
<comment type="similarity">
    <text evidence="1">Belongs to the LysR transcriptional regulatory family.</text>
</comment>
<reference evidence="6 7" key="1">
    <citation type="submission" date="2024-09" db="EMBL/GenBank/DDBJ databases">
        <authorList>
            <person name="Sun Q."/>
            <person name="Mori K."/>
        </authorList>
    </citation>
    <scope>NUCLEOTIDE SEQUENCE [LARGE SCALE GENOMIC DNA]</scope>
    <source>
        <strain evidence="6 7">NCAIM B.02529</strain>
    </source>
</reference>
<dbReference type="PROSITE" id="PS50931">
    <property type="entry name" value="HTH_LYSR"/>
    <property type="match status" value="1"/>
</dbReference>